<proteinExistence type="predicted"/>
<dbReference type="Gene3D" id="1.20.120.160">
    <property type="entry name" value="HPT domain"/>
    <property type="match status" value="1"/>
</dbReference>
<dbReference type="PROSITE" id="PS50894">
    <property type="entry name" value="HPT"/>
    <property type="match status" value="1"/>
</dbReference>
<dbReference type="EMBL" id="VGLS01000085">
    <property type="protein sequence ID" value="MBM3223021.1"/>
    <property type="molecule type" value="Genomic_DNA"/>
</dbReference>
<comment type="caution">
    <text evidence="3">The sequence shown here is derived from an EMBL/GenBank/DDBJ whole genome shotgun (WGS) entry which is preliminary data.</text>
</comment>
<dbReference type="InterPro" id="IPR008207">
    <property type="entry name" value="Sig_transdc_His_kin_Hpt_dom"/>
</dbReference>
<reference evidence="3" key="1">
    <citation type="submission" date="2019-03" db="EMBL/GenBank/DDBJ databases">
        <title>Lake Tanganyika Metagenome-Assembled Genomes (MAGs).</title>
        <authorList>
            <person name="Tran P."/>
        </authorList>
    </citation>
    <scope>NUCLEOTIDE SEQUENCE</scope>
    <source>
        <strain evidence="3">K_DeepCast_65m_m2_066</strain>
    </source>
</reference>
<gene>
    <name evidence="3" type="ORF">FJZ47_04355</name>
</gene>
<accession>A0A938B1F4</accession>
<dbReference type="GO" id="GO:0000160">
    <property type="term" value="P:phosphorelay signal transduction system"/>
    <property type="evidence" value="ECO:0007669"/>
    <property type="project" value="InterPro"/>
</dbReference>
<sequence length="122" mass="13264">MRLAICRSASKPVCCEFCKSARARGSENPDHDLFLEHTPKRLEAARLGWQEGDLEAVGRAAHSLKSTAGHLRLDTIQTLADHIERLALASQQDGMAESLPALEAAFARVAPILLAHRDTLGL</sequence>
<evidence type="ECO:0000259" key="2">
    <source>
        <dbReference type="PROSITE" id="PS50894"/>
    </source>
</evidence>
<evidence type="ECO:0000256" key="1">
    <source>
        <dbReference type="PROSITE-ProRule" id="PRU00110"/>
    </source>
</evidence>
<feature type="modified residue" description="Phosphohistidine" evidence="1">
    <location>
        <position position="62"/>
    </location>
</feature>
<name>A0A938B1F4_UNCTE</name>
<evidence type="ECO:0000313" key="3">
    <source>
        <dbReference type="EMBL" id="MBM3223021.1"/>
    </source>
</evidence>
<dbReference type="GO" id="GO:0004672">
    <property type="term" value="F:protein kinase activity"/>
    <property type="evidence" value="ECO:0007669"/>
    <property type="project" value="UniProtKB-ARBA"/>
</dbReference>
<feature type="domain" description="HPt" evidence="2">
    <location>
        <begin position="23"/>
        <end position="116"/>
    </location>
</feature>
<dbReference type="Proteomes" id="UP000712673">
    <property type="component" value="Unassembled WGS sequence"/>
</dbReference>
<dbReference type="Pfam" id="PF01627">
    <property type="entry name" value="Hpt"/>
    <property type="match status" value="1"/>
</dbReference>
<organism evidence="3 4">
    <name type="scientific">Tectimicrobiota bacterium</name>
    <dbReference type="NCBI Taxonomy" id="2528274"/>
    <lineage>
        <taxon>Bacteria</taxon>
        <taxon>Pseudomonadati</taxon>
        <taxon>Nitrospinota/Tectimicrobiota group</taxon>
        <taxon>Candidatus Tectimicrobiota</taxon>
    </lineage>
</organism>
<protein>
    <submittedName>
        <fullName evidence="3">Hpt domain-containing protein</fullName>
    </submittedName>
</protein>
<dbReference type="InterPro" id="IPR036641">
    <property type="entry name" value="HPT_dom_sf"/>
</dbReference>
<dbReference type="AlphaFoldDB" id="A0A938B1F4"/>
<dbReference type="SUPFAM" id="SSF47226">
    <property type="entry name" value="Histidine-containing phosphotransfer domain, HPT domain"/>
    <property type="match status" value="1"/>
</dbReference>
<evidence type="ECO:0000313" key="4">
    <source>
        <dbReference type="Proteomes" id="UP000712673"/>
    </source>
</evidence>
<keyword evidence="1" id="KW-0597">Phosphoprotein</keyword>